<gene>
    <name evidence="4" type="ORF">KCV03_g8730</name>
</gene>
<keyword evidence="2" id="KW-0158">Chromosome</keyword>
<name>A0A9P8G9I1_AURME</name>
<dbReference type="GO" id="GO:0003677">
    <property type="term" value="F:DNA binding"/>
    <property type="evidence" value="ECO:0007669"/>
    <property type="project" value="InterPro"/>
</dbReference>
<sequence length="107" mass="11797">MADKISADMGKAPRKQLASKWAPPVLLPALSEFNPLLEVQYDPASHEGKKVHAVKTNAENLANDLINNNQIEELGEKLIDSYVEEFKLKIDPADAEEIADEKDAGEL</sequence>
<reference evidence="4" key="2">
    <citation type="submission" date="2021-08" db="EMBL/GenBank/DDBJ databases">
        <authorList>
            <person name="Gostincar C."/>
            <person name="Sun X."/>
            <person name="Song Z."/>
            <person name="Gunde-Cimerman N."/>
        </authorList>
    </citation>
    <scope>NUCLEOTIDE SEQUENCE</scope>
    <source>
        <strain evidence="4">EXF-8016</strain>
    </source>
</reference>
<feature type="non-terminal residue" evidence="4">
    <location>
        <position position="107"/>
    </location>
</feature>
<keyword evidence="3" id="KW-0238">DNA-binding</keyword>
<accession>A0A9P8G9I1</accession>
<comment type="caution">
    <text evidence="4">The sequence shown here is derived from an EMBL/GenBank/DDBJ whole genome shotgun (WGS) entry which is preliminary data.</text>
</comment>
<evidence type="ECO:0000313" key="5">
    <source>
        <dbReference type="Proteomes" id="UP000767238"/>
    </source>
</evidence>
<organism evidence="4 5">
    <name type="scientific">Aureobasidium melanogenum</name>
    <name type="common">Aureobasidium pullulans var. melanogenum</name>
    <dbReference type="NCBI Taxonomy" id="46634"/>
    <lineage>
        <taxon>Eukaryota</taxon>
        <taxon>Fungi</taxon>
        <taxon>Dikarya</taxon>
        <taxon>Ascomycota</taxon>
        <taxon>Pezizomycotina</taxon>
        <taxon>Dothideomycetes</taxon>
        <taxon>Dothideomycetidae</taxon>
        <taxon>Dothideales</taxon>
        <taxon>Saccotheciaceae</taxon>
        <taxon>Aureobasidium</taxon>
    </lineage>
</organism>
<reference evidence="4" key="1">
    <citation type="journal article" date="2021" name="J Fungi (Basel)">
        <title>Virulence traits and population genomics of the black yeast Aureobasidium melanogenum.</title>
        <authorList>
            <person name="Cernosa A."/>
            <person name="Sun X."/>
            <person name="Gostincar C."/>
            <person name="Fang C."/>
            <person name="Gunde-Cimerman N."/>
            <person name="Song Z."/>
        </authorList>
    </citation>
    <scope>NUCLEOTIDE SEQUENCE</scope>
    <source>
        <strain evidence="4">EXF-8016</strain>
    </source>
</reference>
<evidence type="ECO:0000256" key="3">
    <source>
        <dbReference type="ARBA" id="ARBA00023269"/>
    </source>
</evidence>
<keyword evidence="3" id="KW-0544">Nucleosome core</keyword>
<comment type="subcellular location">
    <subcellularLocation>
        <location evidence="1">Chromosome</location>
    </subcellularLocation>
</comment>
<dbReference type="EMBL" id="JAHFYH010000091">
    <property type="protein sequence ID" value="KAH0213861.1"/>
    <property type="molecule type" value="Genomic_DNA"/>
</dbReference>
<evidence type="ECO:0000256" key="2">
    <source>
        <dbReference type="ARBA" id="ARBA00022454"/>
    </source>
</evidence>
<dbReference type="InterPro" id="IPR000164">
    <property type="entry name" value="Histone_H3/CENP-A"/>
</dbReference>
<dbReference type="GO" id="GO:0030527">
    <property type="term" value="F:structural constituent of chromatin"/>
    <property type="evidence" value="ECO:0007669"/>
    <property type="project" value="InterPro"/>
</dbReference>
<evidence type="ECO:0000313" key="4">
    <source>
        <dbReference type="EMBL" id="KAH0213861.1"/>
    </source>
</evidence>
<dbReference type="GO" id="GO:0000786">
    <property type="term" value="C:nucleosome"/>
    <property type="evidence" value="ECO:0007669"/>
    <property type="project" value="UniProtKB-KW"/>
</dbReference>
<dbReference type="Proteomes" id="UP000767238">
    <property type="component" value="Unassembled WGS sequence"/>
</dbReference>
<protein>
    <submittedName>
        <fullName evidence="4">Uncharacterized protein</fullName>
    </submittedName>
</protein>
<proteinExistence type="predicted"/>
<evidence type="ECO:0000256" key="1">
    <source>
        <dbReference type="ARBA" id="ARBA00004286"/>
    </source>
</evidence>
<dbReference type="PROSITE" id="PS00322">
    <property type="entry name" value="HISTONE_H3_1"/>
    <property type="match status" value="1"/>
</dbReference>
<dbReference type="AlphaFoldDB" id="A0A9P8G9I1"/>